<dbReference type="InterPro" id="IPR004117">
    <property type="entry name" value="7tm6_olfct_rcpt"/>
</dbReference>
<protein>
    <recommendedName>
        <fullName evidence="9">Odorant receptor</fullName>
    </recommendedName>
</protein>
<evidence type="ECO:0000256" key="8">
    <source>
        <dbReference type="ARBA" id="ARBA00023224"/>
    </source>
</evidence>
<dbReference type="GO" id="GO:0005886">
    <property type="term" value="C:plasma membrane"/>
    <property type="evidence" value="ECO:0007669"/>
    <property type="project" value="UniProtKB-SubCell"/>
</dbReference>
<keyword evidence="7 9" id="KW-0675">Receptor</keyword>
<evidence type="ECO:0000256" key="9">
    <source>
        <dbReference type="RuleBase" id="RU351113"/>
    </source>
</evidence>
<keyword evidence="6 9" id="KW-0472">Membrane</keyword>
<evidence type="ECO:0000256" key="1">
    <source>
        <dbReference type="ARBA" id="ARBA00004141"/>
    </source>
</evidence>
<proteinExistence type="evidence at transcript level"/>
<sequence>MDFYNNQYYRNNAILLTCIGQWPQQSDRWHHLQQFFIHTHILTVMVVQLIKMFEMWGNVDIMIECFTPVGVQLAACVKSINCMLNCHKLRKLVDHIGNDWASLKDQREIHILRRFANDGRIMTLAYAIFLFGSMMVYLLIPLMPPILDVILPLNASRQRKYLYHTEYYVDSESNYYWIVLHTYSGTILTIWTVVSVDTMYATYVQHACGLMEIDSERLKNTSENVNGMHFGSEVSIQYDDQYRELINCIKKHQRAIKFAVLLESCYSNGFLLQLGISMALISVSLLQLLTKMGQYDEMYRILQFTAAQLFHIFFNSWPGQKLIDQSTILSESVYFSGWQGFSLRSKHLIKIVMLSAAMPLKITAAKFYDMSMENFGMVCIDDFLFRTEYFTRSSCVNNDFAGSSDFFVVLHCSFIDDMNLFTIQNRNFVTSAIE</sequence>
<comment type="caution">
    <text evidence="9">Lacks conserved residue(s) required for the propagation of feature annotation.</text>
</comment>
<evidence type="ECO:0000313" key="10">
    <source>
        <dbReference type="EMBL" id="AXM05131.1"/>
    </source>
</evidence>
<dbReference type="AlphaFoldDB" id="A0A346D3W1"/>
<keyword evidence="3 9" id="KW-0812">Transmembrane</keyword>
<name>A0A346D3W1_9HYME</name>
<dbReference type="PANTHER" id="PTHR21137">
    <property type="entry name" value="ODORANT RECEPTOR"/>
    <property type="match status" value="1"/>
</dbReference>
<evidence type="ECO:0000256" key="3">
    <source>
        <dbReference type="ARBA" id="ARBA00022692"/>
    </source>
</evidence>
<evidence type="ECO:0000256" key="5">
    <source>
        <dbReference type="ARBA" id="ARBA00022989"/>
    </source>
</evidence>
<dbReference type="GO" id="GO:0004984">
    <property type="term" value="F:olfactory receptor activity"/>
    <property type="evidence" value="ECO:0007669"/>
    <property type="project" value="InterPro"/>
</dbReference>
<comment type="subcellular location">
    <subcellularLocation>
        <location evidence="9">Cell membrane</location>
        <topology evidence="9">Multi-pass membrane protein</topology>
    </subcellularLocation>
    <subcellularLocation>
        <location evidence="1">Membrane</location>
        <topology evidence="1">Multi-pass membrane protein</topology>
    </subcellularLocation>
</comment>
<keyword evidence="8 9" id="KW-0807">Transducer</keyword>
<evidence type="ECO:0000256" key="6">
    <source>
        <dbReference type="ARBA" id="ARBA00023136"/>
    </source>
</evidence>
<accession>A0A346D3W1</accession>
<dbReference type="GO" id="GO:0007165">
    <property type="term" value="P:signal transduction"/>
    <property type="evidence" value="ECO:0007669"/>
    <property type="project" value="UniProtKB-KW"/>
</dbReference>
<dbReference type="EMBL" id="MG859303">
    <property type="protein sequence ID" value="AXM05131.1"/>
    <property type="molecule type" value="mRNA"/>
</dbReference>
<reference evidence="10" key="1">
    <citation type="journal article" date="2018" name="Insect Mol. Biol.">
        <title>An odorant receptor mediates the attractiveness of cis-jasmone to Campoletis chlorideae, the endoparasitoid of Helicoverpa armigera.</title>
        <authorList>
            <person name="Sun Y.L."/>
            <person name="Dong J.F."/>
            <person name="Ning C."/>
            <person name="Ding P.P."/>
            <person name="Huang L.Q."/>
            <person name="Sun J.G."/>
            <person name="Wang C.Z."/>
        </authorList>
    </citation>
    <scope>NUCLEOTIDE SEQUENCE</scope>
    <source>
        <strain evidence="10">CchlOR9</strain>
    </source>
</reference>
<reference evidence="10" key="2">
    <citation type="submission" date="2018-01" db="EMBL/GenBank/DDBJ databases">
        <authorList>
            <person name="Gaut B.S."/>
            <person name="Morton B.R."/>
            <person name="Clegg M.T."/>
            <person name="Duvall M.R."/>
        </authorList>
    </citation>
    <scope>NUCLEOTIDE SEQUENCE</scope>
    <source>
        <strain evidence="10">CchlOR9</strain>
    </source>
</reference>
<keyword evidence="5 9" id="KW-1133">Transmembrane helix</keyword>
<keyword evidence="4 9" id="KW-0552">Olfaction</keyword>
<feature type="transmembrane region" description="Helical" evidence="9">
    <location>
        <begin position="270"/>
        <end position="290"/>
    </location>
</feature>
<dbReference type="Pfam" id="PF02949">
    <property type="entry name" value="7tm_6"/>
    <property type="match status" value="1"/>
</dbReference>
<feature type="transmembrane region" description="Helical" evidence="9">
    <location>
        <begin position="121"/>
        <end position="140"/>
    </location>
</feature>
<evidence type="ECO:0000256" key="4">
    <source>
        <dbReference type="ARBA" id="ARBA00022725"/>
    </source>
</evidence>
<evidence type="ECO:0000256" key="2">
    <source>
        <dbReference type="ARBA" id="ARBA00022606"/>
    </source>
</evidence>
<organism evidence="10">
    <name type="scientific">Campoletis chlorideae</name>
    <dbReference type="NCBI Taxonomy" id="219166"/>
    <lineage>
        <taxon>Eukaryota</taxon>
        <taxon>Metazoa</taxon>
        <taxon>Ecdysozoa</taxon>
        <taxon>Arthropoda</taxon>
        <taxon>Hexapoda</taxon>
        <taxon>Insecta</taxon>
        <taxon>Pterygota</taxon>
        <taxon>Neoptera</taxon>
        <taxon>Endopterygota</taxon>
        <taxon>Hymenoptera</taxon>
        <taxon>Apocrita</taxon>
        <taxon>Ichneumonoidea</taxon>
        <taxon>Ichneumonidae</taxon>
        <taxon>Campopleginae</taxon>
        <taxon>Dusona group</taxon>
        <taxon>Campoletis</taxon>
    </lineage>
</organism>
<keyword evidence="2 9" id="KW-0716">Sensory transduction</keyword>
<dbReference type="PANTHER" id="PTHR21137:SF42">
    <property type="entry name" value="ODORANT RECEPTOR 83A"/>
    <property type="match status" value="1"/>
</dbReference>
<dbReference type="GO" id="GO:0005549">
    <property type="term" value="F:odorant binding"/>
    <property type="evidence" value="ECO:0007669"/>
    <property type="project" value="InterPro"/>
</dbReference>
<evidence type="ECO:0000256" key="7">
    <source>
        <dbReference type="ARBA" id="ARBA00023170"/>
    </source>
</evidence>
<comment type="similarity">
    <text evidence="9">Belongs to the insect chemoreceptor superfamily. Heteromeric odorant receptor channel (TC 1.A.69) family.</text>
</comment>